<feature type="domain" description="Thioester reductase (TE)" evidence="12">
    <location>
        <begin position="17"/>
        <end position="286"/>
    </location>
</feature>
<comment type="function">
    <text evidence="10">Catalyzes the reduction of fatty acyl-CoA to fatty alcohols.</text>
</comment>
<dbReference type="EC" id="1.2.1.84" evidence="10"/>
<sequence>MTKQGVSEWYGGRSIFITGGTGYMGKVLIQKLLRDCDEIKNIYVLCRPKRGFSPSARIEQIRKLAVFDRVRTECPDRLKKVKAMEGDLGIPGLGLSEENKRILMNEVSVVFNGAASLRLEAGLKDAVRHNTTGTKYILDLALEMKNLVSFVHLSTAFCHCEYDTLEETIYPSPANPEDVMRAVEWMDDHTLETITPRLLGPHPNCYTYSKRLAETLVSQYANRLPISVARPSIVTPSYIEPVPGWVDSLNGPVGVIVAAGKGVIRSMLCSPDYEAEVVPVDIAINALIVIAWKRAMMENVDDEMVPCYNISKGDIIHMTWGEVLRKGKRYGYEYPFDAGLWYPNGSIRTNKLVHYFIVFWLQMLPAYLIDGIMILTRQKTFMVRVQKRIAVGMEVLQYFTMRGWNFKIENTKALVSTMNEKDRKLFYIQNVEVDIEKYMIHVMLGARQYCMKEPLTNLDRARYHLKLLYWLNAVTQVVFGFLLLWLFVRTFDSFKYALDYTTSSFTNAPLIGSLIPK</sequence>
<name>A0A2S2QND2_9HEMI</name>
<keyword evidence="10" id="KW-0560">Oxidoreductase</keyword>
<dbReference type="InterPro" id="IPR033640">
    <property type="entry name" value="FAR_C"/>
</dbReference>
<dbReference type="CDD" id="cd09071">
    <property type="entry name" value="FAR_C"/>
    <property type="match status" value="1"/>
</dbReference>
<evidence type="ECO:0000256" key="5">
    <source>
        <dbReference type="ARBA" id="ARBA00022857"/>
    </source>
</evidence>
<dbReference type="EMBL" id="GGMS01010072">
    <property type="protein sequence ID" value="MBY79275.1"/>
    <property type="molecule type" value="Transcribed_RNA"/>
</dbReference>
<dbReference type="CDD" id="cd05236">
    <property type="entry name" value="FAR-N_SDR_e"/>
    <property type="match status" value="1"/>
</dbReference>
<comment type="similarity">
    <text evidence="2 10">Belongs to the fatty acyl-CoA reductase family.</text>
</comment>
<evidence type="ECO:0000256" key="3">
    <source>
        <dbReference type="ARBA" id="ARBA00022516"/>
    </source>
</evidence>
<evidence type="ECO:0000256" key="1">
    <source>
        <dbReference type="ARBA" id="ARBA00004141"/>
    </source>
</evidence>
<dbReference type="InterPro" id="IPR013120">
    <property type="entry name" value="FAR_NAD-bd"/>
</dbReference>
<evidence type="ECO:0000313" key="16">
    <source>
        <dbReference type="RefSeq" id="XP_025409161.1"/>
    </source>
</evidence>
<feature type="domain" description="Fatty acyl-CoA reductase C-terminal" evidence="11">
    <location>
        <begin position="361"/>
        <end position="453"/>
    </location>
</feature>
<keyword evidence="5 10" id="KW-0521">NADP</keyword>
<evidence type="ECO:0000256" key="4">
    <source>
        <dbReference type="ARBA" id="ARBA00022692"/>
    </source>
</evidence>
<dbReference type="InterPro" id="IPR036291">
    <property type="entry name" value="NAD(P)-bd_dom_sf"/>
</dbReference>
<dbReference type="GO" id="GO:0102965">
    <property type="term" value="F:alcohol-forming long-chain fatty acyl-CoA reductase activity"/>
    <property type="evidence" value="ECO:0007669"/>
    <property type="project" value="UniProtKB-EC"/>
</dbReference>
<keyword evidence="4 10" id="KW-0812">Transmembrane</keyword>
<evidence type="ECO:0000256" key="9">
    <source>
        <dbReference type="ARBA" id="ARBA00052530"/>
    </source>
</evidence>
<keyword evidence="6 10" id="KW-1133">Transmembrane helix</keyword>
<dbReference type="SUPFAM" id="SSF51735">
    <property type="entry name" value="NAD(P)-binding Rossmann-fold domains"/>
    <property type="match status" value="1"/>
</dbReference>
<dbReference type="PANTHER" id="PTHR11011">
    <property type="entry name" value="MALE STERILITY PROTEIN 2-RELATED"/>
    <property type="match status" value="1"/>
</dbReference>
<dbReference type="GO" id="GO:0035336">
    <property type="term" value="P:long-chain fatty-acyl-CoA metabolic process"/>
    <property type="evidence" value="ECO:0007669"/>
    <property type="project" value="TreeGrafter"/>
</dbReference>
<dbReference type="GO" id="GO:0016020">
    <property type="term" value="C:membrane"/>
    <property type="evidence" value="ECO:0007669"/>
    <property type="project" value="UniProtKB-SubCell"/>
</dbReference>
<proteinExistence type="inferred from homology"/>
<reference evidence="15 16" key="2">
    <citation type="submission" date="2025-04" db="UniProtKB">
        <authorList>
            <consortium name="RefSeq"/>
        </authorList>
    </citation>
    <scope>IDENTIFICATION</scope>
    <source>
        <tissue evidence="15 16">Whole body</tissue>
    </source>
</reference>
<keyword evidence="7 10" id="KW-0443">Lipid metabolism</keyword>
<dbReference type="Pfam" id="PF03015">
    <property type="entry name" value="Sterile"/>
    <property type="match status" value="1"/>
</dbReference>
<evidence type="ECO:0000313" key="14">
    <source>
        <dbReference type="Proteomes" id="UP000694846"/>
    </source>
</evidence>
<evidence type="ECO:0000256" key="8">
    <source>
        <dbReference type="ARBA" id="ARBA00023136"/>
    </source>
</evidence>
<feature type="transmembrane region" description="Helical" evidence="10">
    <location>
        <begin position="467"/>
        <end position="488"/>
    </location>
</feature>
<dbReference type="RefSeq" id="XP_025409161.1">
    <property type="nucleotide sequence ID" value="XM_025553376.1"/>
</dbReference>
<evidence type="ECO:0000259" key="12">
    <source>
        <dbReference type="Pfam" id="PF07993"/>
    </source>
</evidence>
<dbReference type="InterPro" id="IPR026055">
    <property type="entry name" value="FAR"/>
</dbReference>
<dbReference type="GO" id="GO:0080019">
    <property type="term" value="F:alcohol-forming very long-chain fatty acyl-CoA reductase activity"/>
    <property type="evidence" value="ECO:0007669"/>
    <property type="project" value="InterPro"/>
</dbReference>
<dbReference type="Proteomes" id="UP000694846">
    <property type="component" value="Unplaced"/>
</dbReference>
<feature type="transmembrane region" description="Helical" evidence="10">
    <location>
        <begin position="352"/>
        <end position="375"/>
    </location>
</feature>
<reference evidence="13" key="1">
    <citation type="submission" date="2018-04" db="EMBL/GenBank/DDBJ databases">
        <title>Transcriptome assembly of Sipha flava.</title>
        <authorList>
            <person name="Scully E.D."/>
            <person name="Geib S.M."/>
            <person name="Palmer N.A."/>
            <person name="Koch K."/>
            <person name="Bradshaw J."/>
            <person name="Heng-Moss T."/>
            <person name="Sarath G."/>
        </authorList>
    </citation>
    <scope>NUCLEOTIDE SEQUENCE</scope>
</reference>
<dbReference type="Gene3D" id="3.40.50.720">
    <property type="entry name" value="NAD(P)-binding Rossmann-like Domain"/>
    <property type="match status" value="1"/>
</dbReference>
<dbReference type="AlphaFoldDB" id="A0A2S2QND2"/>
<keyword evidence="8 10" id="KW-0472">Membrane</keyword>
<evidence type="ECO:0000256" key="6">
    <source>
        <dbReference type="ARBA" id="ARBA00022989"/>
    </source>
</evidence>
<dbReference type="RefSeq" id="XP_025409160.1">
    <property type="nucleotide sequence ID" value="XM_025553375.1"/>
</dbReference>
<comment type="subcellular location">
    <subcellularLocation>
        <location evidence="1">Membrane</location>
        <topology evidence="1">Multi-pass membrane protein</topology>
    </subcellularLocation>
</comment>
<evidence type="ECO:0000259" key="11">
    <source>
        <dbReference type="Pfam" id="PF03015"/>
    </source>
</evidence>
<evidence type="ECO:0000313" key="13">
    <source>
        <dbReference type="EMBL" id="MBY79275.1"/>
    </source>
</evidence>
<keyword evidence="3 10" id="KW-0444">Lipid biosynthesis</keyword>
<gene>
    <name evidence="15 16" type="primary">LOC112682695</name>
    <name evidence="13" type="ORF">g.63461</name>
</gene>
<dbReference type="FunFam" id="3.40.50.720:FF:000143">
    <property type="entry name" value="Fatty acyl-CoA reductase"/>
    <property type="match status" value="1"/>
</dbReference>
<dbReference type="Pfam" id="PF07993">
    <property type="entry name" value="NAD_binding_4"/>
    <property type="match status" value="1"/>
</dbReference>
<evidence type="ECO:0000256" key="10">
    <source>
        <dbReference type="RuleBase" id="RU363097"/>
    </source>
</evidence>
<accession>A0A2S2QND2</accession>
<organism evidence="13">
    <name type="scientific">Sipha flava</name>
    <name type="common">yellow sugarcane aphid</name>
    <dbReference type="NCBI Taxonomy" id="143950"/>
    <lineage>
        <taxon>Eukaryota</taxon>
        <taxon>Metazoa</taxon>
        <taxon>Ecdysozoa</taxon>
        <taxon>Arthropoda</taxon>
        <taxon>Hexapoda</taxon>
        <taxon>Insecta</taxon>
        <taxon>Pterygota</taxon>
        <taxon>Neoptera</taxon>
        <taxon>Paraneoptera</taxon>
        <taxon>Hemiptera</taxon>
        <taxon>Sternorrhyncha</taxon>
        <taxon>Aphidomorpha</taxon>
        <taxon>Aphidoidea</taxon>
        <taxon>Aphididae</taxon>
        <taxon>Sipha</taxon>
    </lineage>
</organism>
<dbReference type="OrthoDB" id="429813at2759"/>
<evidence type="ECO:0000256" key="7">
    <source>
        <dbReference type="ARBA" id="ARBA00023098"/>
    </source>
</evidence>
<dbReference type="GeneID" id="112682695"/>
<dbReference type="GO" id="GO:0005777">
    <property type="term" value="C:peroxisome"/>
    <property type="evidence" value="ECO:0007669"/>
    <property type="project" value="TreeGrafter"/>
</dbReference>
<evidence type="ECO:0000313" key="15">
    <source>
        <dbReference type="RefSeq" id="XP_025409160.1"/>
    </source>
</evidence>
<keyword evidence="14" id="KW-1185">Reference proteome</keyword>
<protein>
    <recommendedName>
        <fullName evidence="10">Fatty acyl-CoA reductase</fullName>
        <ecNumber evidence="10">1.2.1.84</ecNumber>
    </recommendedName>
</protein>
<evidence type="ECO:0000256" key="2">
    <source>
        <dbReference type="ARBA" id="ARBA00005928"/>
    </source>
</evidence>
<dbReference type="PANTHER" id="PTHR11011:SF12">
    <property type="entry name" value="FATTY ACYL-COA REDUCTASE"/>
    <property type="match status" value="1"/>
</dbReference>
<comment type="catalytic activity">
    <reaction evidence="9 10">
        <text>a long-chain fatty acyl-CoA + 2 NADPH + 2 H(+) = a long-chain primary fatty alcohol + 2 NADP(+) + CoA</text>
        <dbReference type="Rhea" id="RHEA:52716"/>
        <dbReference type="ChEBI" id="CHEBI:15378"/>
        <dbReference type="ChEBI" id="CHEBI:57287"/>
        <dbReference type="ChEBI" id="CHEBI:57783"/>
        <dbReference type="ChEBI" id="CHEBI:58349"/>
        <dbReference type="ChEBI" id="CHEBI:77396"/>
        <dbReference type="ChEBI" id="CHEBI:83139"/>
        <dbReference type="EC" id="1.2.1.84"/>
    </reaction>
</comment>